<comment type="caution">
    <text evidence="2">The sequence shown here is derived from an EMBL/GenBank/DDBJ whole genome shotgun (WGS) entry which is preliminary data.</text>
</comment>
<evidence type="ECO:0000313" key="3">
    <source>
        <dbReference type="Proteomes" id="UP000593571"/>
    </source>
</evidence>
<dbReference type="Proteomes" id="UP000593571">
    <property type="component" value="Unassembled WGS sequence"/>
</dbReference>
<keyword evidence="3" id="KW-1185">Reference proteome</keyword>
<evidence type="ECO:0000313" key="2">
    <source>
        <dbReference type="EMBL" id="KAF6410571.1"/>
    </source>
</evidence>
<evidence type="ECO:0000256" key="1">
    <source>
        <dbReference type="SAM" id="MobiDB-lite"/>
    </source>
</evidence>
<dbReference type="EMBL" id="JACASE010000014">
    <property type="protein sequence ID" value="KAF6410571.1"/>
    <property type="molecule type" value="Genomic_DNA"/>
</dbReference>
<dbReference type="AlphaFoldDB" id="A0A7J8CI82"/>
<protein>
    <submittedName>
        <fullName evidence="2">Uncharacterized protein</fullName>
    </submittedName>
</protein>
<sequence length="156" mass="16689">MAGSSVSVWGPGVCEGLCPKAAPDRGGAGAWPRSLISREEEGLRVCRECLGAGFWVDPPHPNAPISSWFLSLGDFSANSLCFTLQLLFCLDSFLLPGSAGLGPSSFLPGLSHLSLSSGVRFTDPHYSSALVERAPQDPAARGRQSWHRDENSWCRS</sequence>
<proteinExistence type="predicted"/>
<feature type="region of interest" description="Disordered" evidence="1">
    <location>
        <begin position="134"/>
        <end position="156"/>
    </location>
</feature>
<gene>
    <name evidence="2" type="ORF">HJG63_009081</name>
</gene>
<name>A0A7J8CI82_ROUAE</name>
<organism evidence="2 3">
    <name type="scientific">Rousettus aegyptiacus</name>
    <name type="common">Egyptian fruit bat</name>
    <name type="synonym">Pteropus aegyptiacus</name>
    <dbReference type="NCBI Taxonomy" id="9407"/>
    <lineage>
        <taxon>Eukaryota</taxon>
        <taxon>Metazoa</taxon>
        <taxon>Chordata</taxon>
        <taxon>Craniata</taxon>
        <taxon>Vertebrata</taxon>
        <taxon>Euteleostomi</taxon>
        <taxon>Mammalia</taxon>
        <taxon>Eutheria</taxon>
        <taxon>Laurasiatheria</taxon>
        <taxon>Chiroptera</taxon>
        <taxon>Yinpterochiroptera</taxon>
        <taxon>Pteropodoidea</taxon>
        <taxon>Pteropodidae</taxon>
        <taxon>Rousettinae</taxon>
        <taxon>Rousettus</taxon>
    </lineage>
</organism>
<feature type="compositionally biased region" description="Basic and acidic residues" evidence="1">
    <location>
        <begin position="146"/>
        <end position="156"/>
    </location>
</feature>
<accession>A0A7J8CI82</accession>
<reference evidence="2 3" key="1">
    <citation type="journal article" date="2020" name="Nature">
        <title>Six reference-quality genomes reveal evolution of bat adaptations.</title>
        <authorList>
            <person name="Jebb D."/>
            <person name="Huang Z."/>
            <person name="Pippel M."/>
            <person name="Hughes G.M."/>
            <person name="Lavrichenko K."/>
            <person name="Devanna P."/>
            <person name="Winkler S."/>
            <person name="Jermiin L.S."/>
            <person name="Skirmuntt E.C."/>
            <person name="Katzourakis A."/>
            <person name="Burkitt-Gray L."/>
            <person name="Ray D.A."/>
            <person name="Sullivan K.A.M."/>
            <person name="Roscito J.G."/>
            <person name="Kirilenko B.M."/>
            <person name="Davalos L.M."/>
            <person name="Corthals A.P."/>
            <person name="Power M.L."/>
            <person name="Jones G."/>
            <person name="Ransome R.D."/>
            <person name="Dechmann D.K.N."/>
            <person name="Locatelli A.G."/>
            <person name="Puechmaille S.J."/>
            <person name="Fedrigo O."/>
            <person name="Jarvis E.D."/>
            <person name="Hiller M."/>
            <person name="Vernes S.C."/>
            <person name="Myers E.W."/>
            <person name="Teeling E.C."/>
        </authorList>
    </citation>
    <scope>NUCLEOTIDE SEQUENCE [LARGE SCALE GENOMIC DNA]</scope>
    <source>
        <strain evidence="2">MRouAeg1</strain>
        <tissue evidence="2">Muscle</tissue>
    </source>
</reference>